<evidence type="ECO:0000256" key="3">
    <source>
        <dbReference type="RuleBase" id="RU000397"/>
    </source>
</evidence>
<dbReference type="PROSITE" id="PS00071">
    <property type="entry name" value="GAPDH"/>
    <property type="match status" value="1"/>
</dbReference>
<evidence type="ECO:0000313" key="6">
    <source>
        <dbReference type="EMBL" id="UGS40662.1"/>
    </source>
</evidence>
<dbReference type="Gene3D" id="3.40.50.720">
    <property type="entry name" value="NAD(P)-binding Rossmann-like Domain"/>
    <property type="match status" value="1"/>
</dbReference>
<dbReference type="InterPro" id="IPR036291">
    <property type="entry name" value="NAD(P)-bd_dom_sf"/>
</dbReference>
<gene>
    <name evidence="6" type="primary">gap</name>
    <name evidence="6" type="ORF">G163CM_13610</name>
</gene>
<dbReference type="SMART" id="SM00846">
    <property type="entry name" value="Gp_dh_N"/>
    <property type="match status" value="1"/>
</dbReference>
<feature type="domain" description="Glyceraldehyde 3-phosphate dehydrogenase NAD(P) binding" evidence="5">
    <location>
        <begin position="2"/>
        <end position="150"/>
    </location>
</feature>
<keyword evidence="2 4" id="KW-0560">Oxidoreductase</keyword>
<dbReference type="InterPro" id="IPR020831">
    <property type="entry name" value="GlycerAld/Erythrose_P_DH"/>
</dbReference>
<dbReference type="EMBL" id="CP087880">
    <property type="protein sequence ID" value="UGS40662.1"/>
    <property type="molecule type" value="Genomic_DNA"/>
</dbReference>
<protein>
    <recommendedName>
        <fullName evidence="4">Glyceraldehyde-3-phosphate dehydrogenase</fullName>
        <ecNumber evidence="4">1.2.1.-</ecNumber>
    </recommendedName>
</protein>
<dbReference type="InterPro" id="IPR020830">
    <property type="entry name" value="GlycerAld_3-P_DH_AS"/>
</dbReference>
<dbReference type="Gene3D" id="3.30.360.10">
    <property type="entry name" value="Dihydrodipicolinate Reductase, domain 2"/>
    <property type="match status" value="1"/>
</dbReference>
<dbReference type="PIRSF" id="PIRSF000149">
    <property type="entry name" value="GAP_DH"/>
    <property type="match status" value="1"/>
</dbReference>
<dbReference type="CDD" id="cd18126">
    <property type="entry name" value="GAPDH_I_C"/>
    <property type="match status" value="1"/>
</dbReference>
<evidence type="ECO:0000256" key="2">
    <source>
        <dbReference type="ARBA" id="ARBA00023002"/>
    </source>
</evidence>
<dbReference type="CDD" id="cd05214">
    <property type="entry name" value="GAPDH_I_N"/>
    <property type="match status" value="1"/>
</dbReference>
<dbReference type="NCBIfam" id="TIGR01534">
    <property type="entry name" value="GAPDH-I"/>
    <property type="match status" value="1"/>
</dbReference>
<dbReference type="SUPFAM" id="SSF51735">
    <property type="entry name" value="NAD(P)-binding Rossmann-fold domains"/>
    <property type="match status" value="1"/>
</dbReference>
<name>A0ABY3S1Y5_9ENTR</name>
<reference evidence="6 7" key="1">
    <citation type="journal article" date="2022" name="Int. J. Syst. Evol. Microbiol.">
        <title>Pseudocitrobacter corydidari sp. nov., isolated from the Asian emerald cockroach Corydidarum magnifica.</title>
        <authorList>
            <person name="Guzman J."/>
            <person name="Poehlein A."/>
            <person name="Glaeser S.P."/>
            <person name="Schwengers O."/>
            <person name="Blom J."/>
            <person name="Hollensteiner J."/>
            <person name="Kampfer P."/>
            <person name="Vilcinskas A."/>
        </authorList>
    </citation>
    <scope>NUCLEOTIDE SEQUENCE [LARGE SCALE GENOMIC DNA]</scope>
    <source>
        <strain evidence="6">G163CM</strain>
    </source>
</reference>
<evidence type="ECO:0000313" key="7">
    <source>
        <dbReference type="Proteomes" id="UP001199659"/>
    </source>
</evidence>
<dbReference type="Pfam" id="PF02800">
    <property type="entry name" value="Gp_dh_C"/>
    <property type="match status" value="1"/>
</dbReference>
<evidence type="ECO:0000259" key="5">
    <source>
        <dbReference type="SMART" id="SM00846"/>
    </source>
</evidence>
<evidence type="ECO:0000256" key="4">
    <source>
        <dbReference type="RuleBase" id="RU361160"/>
    </source>
</evidence>
<sequence length="333" mass="35675">MSKIGINGFGRIGRLVLRRLLETSSSNEVVAINDLTSPKVLAYLLKYDSNYGPFPWSVDFSDNALIVDGKTIKVFAEKEAKNIPWKSEGAEIVVECTGFYTSAEKSQAHIDAGAKKVLISAPAGDIKTLVFNVNDDTLNASDTIISVASCTTNCLAPMAKALNDAFEIKVGTMTTIHAYTGTQALVDGPRGKDLRASRAAAENIIPHTTGAAKAIGLVIPALVGKLKGHAQRVPTKTGSVTELVSILGKKVTVDDVNAALKKATENNESFGYTNDDIVSTDIIGTHFGSVFDATQTEVTEAGDLQLVKTVAWYDNEYGFVTQLIRVLEKYAKL</sequence>
<accession>A0ABY3S1Y5</accession>
<evidence type="ECO:0000256" key="1">
    <source>
        <dbReference type="ARBA" id="ARBA00007406"/>
    </source>
</evidence>
<dbReference type="EC" id="1.2.1.-" evidence="4"/>
<dbReference type="PRINTS" id="PR00078">
    <property type="entry name" value="G3PDHDRGNASE"/>
</dbReference>
<dbReference type="RefSeq" id="WP_231827353.1">
    <property type="nucleotide sequence ID" value="NZ_CP087880.1"/>
</dbReference>
<proteinExistence type="inferred from homology"/>
<keyword evidence="7" id="KW-1185">Reference proteome</keyword>
<dbReference type="Pfam" id="PF00044">
    <property type="entry name" value="Gp_dh_N"/>
    <property type="match status" value="1"/>
</dbReference>
<dbReference type="InterPro" id="IPR020828">
    <property type="entry name" value="GlycerAld_3-P_DH_NAD(P)-bd"/>
</dbReference>
<comment type="similarity">
    <text evidence="1 3">Belongs to the glyceraldehyde-3-phosphate dehydrogenase family.</text>
</comment>
<organism evidence="6 7">
    <name type="scientific">Pseudocitrobacter corydidari</name>
    <dbReference type="NCBI Taxonomy" id="2891570"/>
    <lineage>
        <taxon>Bacteria</taxon>
        <taxon>Pseudomonadati</taxon>
        <taxon>Pseudomonadota</taxon>
        <taxon>Gammaproteobacteria</taxon>
        <taxon>Enterobacterales</taxon>
        <taxon>Enterobacteriaceae</taxon>
        <taxon>Pseudocitrobacter</taxon>
    </lineage>
</organism>
<dbReference type="InterPro" id="IPR020829">
    <property type="entry name" value="GlycerAld_3-P_DH_cat"/>
</dbReference>
<dbReference type="SUPFAM" id="SSF55347">
    <property type="entry name" value="Glyceraldehyde-3-phosphate dehydrogenase-like, C-terminal domain"/>
    <property type="match status" value="1"/>
</dbReference>
<dbReference type="GO" id="GO:0004365">
    <property type="term" value="F:glyceraldehyde-3-phosphate dehydrogenase (NAD+) (phosphorylating) activity"/>
    <property type="evidence" value="ECO:0007669"/>
    <property type="project" value="UniProtKB-EC"/>
</dbReference>
<dbReference type="InterPro" id="IPR006424">
    <property type="entry name" value="Glyceraldehyde-3-P_DH_1"/>
</dbReference>
<dbReference type="Proteomes" id="UP001199659">
    <property type="component" value="Chromosome"/>
</dbReference>
<dbReference type="PANTHER" id="PTHR43148">
    <property type="entry name" value="GLYCERALDEHYDE-3-PHOSPHATE DEHYDROGENASE 2"/>
    <property type="match status" value="1"/>
</dbReference>